<dbReference type="AlphaFoldDB" id="A0A549YFC9"/>
<keyword evidence="2" id="KW-1185">Reference proteome</keyword>
<dbReference type="RefSeq" id="WP_142789884.1">
    <property type="nucleotide sequence ID" value="NZ_VJMZ01000001.1"/>
</dbReference>
<evidence type="ECO:0000313" key="2">
    <source>
        <dbReference type="Proteomes" id="UP000319280"/>
    </source>
</evidence>
<protein>
    <submittedName>
        <fullName evidence="1">Uncharacterized protein</fullName>
    </submittedName>
</protein>
<name>A0A549YFC9_9BACI</name>
<accession>A0A549YFC9</accession>
<gene>
    <name evidence="1" type="ORF">FH966_02050</name>
</gene>
<sequence length="131" mass="14558">MTIGNGKAPSYRMSLLLEAGYDSAYGAEQMSDLSEMRHTSGMPAQSVNRSSGTEVVAVAAEIWWRLPSILFFGEGQYTSGLSNLGVVRMPEEMEEYVKKVECYPPPSIGNKVKGMITSYKDYMFIIHFTPL</sequence>
<dbReference type="Proteomes" id="UP000319280">
    <property type="component" value="Unassembled WGS sequence"/>
</dbReference>
<proteinExistence type="predicted"/>
<reference evidence="1 2" key="1">
    <citation type="submission" date="2019-07" db="EMBL/GenBank/DDBJ databases">
        <title>Genomic analysis of Lentibacillus sp. NKC851-2.</title>
        <authorList>
            <person name="Oh Y.J."/>
        </authorList>
    </citation>
    <scope>NUCLEOTIDE SEQUENCE [LARGE SCALE GENOMIC DNA]</scope>
    <source>
        <strain evidence="1 2">NKC851-2</strain>
    </source>
</reference>
<evidence type="ECO:0000313" key="1">
    <source>
        <dbReference type="EMBL" id="TRM10600.1"/>
    </source>
</evidence>
<comment type="caution">
    <text evidence="1">The sequence shown here is derived from an EMBL/GenBank/DDBJ whole genome shotgun (WGS) entry which is preliminary data.</text>
</comment>
<organism evidence="1 2">
    <name type="scientific">Lentibacillus cibarius</name>
    <dbReference type="NCBI Taxonomy" id="2583219"/>
    <lineage>
        <taxon>Bacteria</taxon>
        <taxon>Bacillati</taxon>
        <taxon>Bacillota</taxon>
        <taxon>Bacilli</taxon>
        <taxon>Bacillales</taxon>
        <taxon>Bacillaceae</taxon>
        <taxon>Lentibacillus</taxon>
    </lineage>
</organism>
<dbReference type="EMBL" id="VJMZ01000001">
    <property type="protein sequence ID" value="TRM10600.1"/>
    <property type="molecule type" value="Genomic_DNA"/>
</dbReference>